<dbReference type="Pfam" id="PF12833">
    <property type="entry name" value="HTH_18"/>
    <property type="match status" value="1"/>
</dbReference>
<evidence type="ECO:0000259" key="5">
    <source>
        <dbReference type="PROSITE" id="PS01124"/>
    </source>
</evidence>
<dbReference type="SMART" id="SM00448">
    <property type="entry name" value="REC"/>
    <property type="match status" value="1"/>
</dbReference>
<dbReference type="CDD" id="cd17536">
    <property type="entry name" value="REC_YesN-like"/>
    <property type="match status" value="1"/>
</dbReference>
<dbReference type="PANTHER" id="PTHR43280:SF2">
    <property type="entry name" value="HTH-TYPE TRANSCRIPTIONAL REGULATOR EXSA"/>
    <property type="match status" value="1"/>
</dbReference>
<dbReference type="AlphaFoldDB" id="A0A090ZA87"/>
<dbReference type="GeneID" id="77007632"/>
<evidence type="ECO:0000313" key="8">
    <source>
        <dbReference type="Proteomes" id="UP000029278"/>
    </source>
</evidence>
<feature type="domain" description="HTH araC/xylS-type" evidence="5">
    <location>
        <begin position="434"/>
        <end position="532"/>
    </location>
</feature>
<dbReference type="InterPro" id="IPR009057">
    <property type="entry name" value="Homeodomain-like_sf"/>
</dbReference>
<sequence length="535" mass="61515">MFHVLVADDEPRHRRGIADMIKTLRPDYRIFMAKDGEEALRVALDNRIDMIFTDIRMPNMDGLTMIEHLQARSEPMKIVILSVYGHFDYARQALKLGAFDYLLKPLELSDMAEMLDKLDAAIEQERMRLQDGASLKEQLSSAIPVYEQHLLSRWVRSAANEDELREIERLVPQGQVGFVWISKFSKSEVEQMYQGEEFAEVKTSFKSWMRQVTEPIGPAISFYLEGDEPMLVSVIAPSHSLEWLMKKEVERLTQFIEQVRMEFELTVSIGVGDGVNDLRREAPRSFAQALNALDFTFYSGNGKLVIHSEIAYNPQKPSLPWVPDDFGIADAVAGGNRDKAREALDLLVRRLLEGGYPAPAQFKRSILYVLVNLVKANGTSLRREEAGNIVSEMEFRFPSCSTLDELQVKAADYVNRIIEGIADRKNHKNERIIELCRAYLAEHYMEDLALETVARRFFFSPAYFSSFFKAHTSMTFTEYLLRLRMEKAKEMLKDGSRKISEIAQSVGFRDAGYFTRIFKRETGFSPEEFRKKDLL</sequence>
<protein>
    <submittedName>
        <fullName evidence="7">Helix-turn-helix domain protein</fullName>
    </submittedName>
</protein>
<dbReference type="OrthoDB" id="324626at2"/>
<dbReference type="RefSeq" id="WP_036623565.1">
    <property type="nucleotide sequence ID" value="NZ_JAKOBR010000018.1"/>
</dbReference>
<dbReference type="InterPro" id="IPR001789">
    <property type="entry name" value="Sig_transdc_resp-reg_receiver"/>
</dbReference>
<evidence type="ECO:0000256" key="3">
    <source>
        <dbReference type="ARBA" id="ARBA00023163"/>
    </source>
</evidence>
<proteinExistence type="predicted"/>
<dbReference type="Gene3D" id="3.40.50.2300">
    <property type="match status" value="1"/>
</dbReference>
<reference evidence="7 8" key="1">
    <citation type="submission" date="2014-04" db="EMBL/GenBank/DDBJ databases">
        <authorList>
            <person name="Bishop-Lilly K.A."/>
            <person name="Broomall S.M."/>
            <person name="Chain P.S."/>
            <person name="Chertkov O."/>
            <person name="Coyne S.R."/>
            <person name="Daligault H.E."/>
            <person name="Davenport K.W."/>
            <person name="Erkkila T."/>
            <person name="Frey K.G."/>
            <person name="Gibbons H.S."/>
            <person name="Gu W."/>
            <person name="Jaissle J."/>
            <person name="Johnson S.L."/>
            <person name="Koroleva G.I."/>
            <person name="Ladner J.T."/>
            <person name="Lo C.-C."/>
            <person name="Minogue T.D."/>
            <person name="Munk C."/>
            <person name="Palacios G.F."/>
            <person name="Redden C.L."/>
            <person name="Rosenzweig C.N."/>
            <person name="Scholz M.B."/>
            <person name="Teshima H."/>
            <person name="Xu Y."/>
        </authorList>
    </citation>
    <scope>NUCLEOTIDE SEQUENCE [LARGE SCALE GENOMIC DNA]</scope>
    <source>
        <strain evidence="7 8">8244</strain>
    </source>
</reference>
<dbReference type="HOGENOM" id="CLU_000445_5_0_9"/>
<name>A0A090ZA87_PAEMA</name>
<evidence type="ECO:0000256" key="1">
    <source>
        <dbReference type="ARBA" id="ARBA00023015"/>
    </source>
</evidence>
<dbReference type="InterPro" id="IPR018062">
    <property type="entry name" value="HTH_AraC-typ_CS"/>
</dbReference>
<dbReference type="InterPro" id="IPR011006">
    <property type="entry name" value="CheY-like_superfamily"/>
</dbReference>
<dbReference type="PANTHER" id="PTHR43280">
    <property type="entry name" value="ARAC-FAMILY TRANSCRIPTIONAL REGULATOR"/>
    <property type="match status" value="1"/>
</dbReference>
<keyword evidence="2" id="KW-0238">DNA-binding</keyword>
<dbReference type="PRINTS" id="PR00032">
    <property type="entry name" value="HTHARAC"/>
</dbReference>
<comment type="caution">
    <text evidence="7">The sequence shown here is derived from an EMBL/GenBank/DDBJ whole genome shotgun (WGS) entry which is preliminary data.</text>
</comment>
<dbReference type="InterPro" id="IPR018060">
    <property type="entry name" value="HTH_AraC"/>
</dbReference>
<evidence type="ECO:0000256" key="2">
    <source>
        <dbReference type="ARBA" id="ARBA00023125"/>
    </source>
</evidence>
<dbReference type="STRING" id="44252.DJ90_1740"/>
<dbReference type="EMBL" id="JMQA01000029">
    <property type="protein sequence ID" value="KFN08184.1"/>
    <property type="molecule type" value="Genomic_DNA"/>
</dbReference>
<dbReference type="GO" id="GO:0043565">
    <property type="term" value="F:sequence-specific DNA binding"/>
    <property type="evidence" value="ECO:0007669"/>
    <property type="project" value="InterPro"/>
</dbReference>
<accession>A0A090ZA87</accession>
<gene>
    <name evidence="7" type="ORF">DJ90_1740</name>
</gene>
<keyword evidence="4" id="KW-0597">Phosphoprotein</keyword>
<evidence type="ECO:0000256" key="4">
    <source>
        <dbReference type="PROSITE-ProRule" id="PRU00169"/>
    </source>
</evidence>
<dbReference type="Pfam" id="PF00072">
    <property type="entry name" value="Response_reg"/>
    <property type="match status" value="1"/>
</dbReference>
<dbReference type="Proteomes" id="UP000029278">
    <property type="component" value="Unassembled WGS sequence"/>
</dbReference>
<dbReference type="SUPFAM" id="SSF52172">
    <property type="entry name" value="CheY-like"/>
    <property type="match status" value="1"/>
</dbReference>
<keyword evidence="1" id="KW-0805">Transcription regulation</keyword>
<keyword evidence="3" id="KW-0804">Transcription</keyword>
<dbReference type="PROSITE" id="PS00041">
    <property type="entry name" value="HTH_ARAC_FAMILY_1"/>
    <property type="match status" value="1"/>
</dbReference>
<dbReference type="PATRIC" id="fig|44252.3.peg.3343"/>
<dbReference type="InterPro" id="IPR020449">
    <property type="entry name" value="Tscrpt_reg_AraC-type_HTH"/>
</dbReference>
<dbReference type="SMART" id="SM00342">
    <property type="entry name" value="HTH_ARAC"/>
    <property type="match status" value="1"/>
</dbReference>
<dbReference type="GO" id="GO:0003700">
    <property type="term" value="F:DNA-binding transcription factor activity"/>
    <property type="evidence" value="ECO:0007669"/>
    <property type="project" value="InterPro"/>
</dbReference>
<keyword evidence="8" id="KW-1185">Reference proteome</keyword>
<evidence type="ECO:0000259" key="6">
    <source>
        <dbReference type="PROSITE" id="PS50110"/>
    </source>
</evidence>
<dbReference type="PROSITE" id="PS01124">
    <property type="entry name" value="HTH_ARAC_FAMILY_2"/>
    <property type="match status" value="1"/>
</dbReference>
<dbReference type="SUPFAM" id="SSF46689">
    <property type="entry name" value="Homeodomain-like"/>
    <property type="match status" value="2"/>
</dbReference>
<feature type="modified residue" description="4-aspartylphosphate" evidence="4">
    <location>
        <position position="54"/>
    </location>
</feature>
<evidence type="ECO:0000313" key="7">
    <source>
        <dbReference type="EMBL" id="KFN08184.1"/>
    </source>
</evidence>
<dbReference type="Gene3D" id="1.10.10.60">
    <property type="entry name" value="Homeodomain-like"/>
    <property type="match status" value="2"/>
</dbReference>
<organism evidence="7 8">
    <name type="scientific">Paenibacillus macerans</name>
    <name type="common">Bacillus macerans</name>
    <dbReference type="NCBI Taxonomy" id="44252"/>
    <lineage>
        <taxon>Bacteria</taxon>
        <taxon>Bacillati</taxon>
        <taxon>Bacillota</taxon>
        <taxon>Bacilli</taxon>
        <taxon>Bacillales</taxon>
        <taxon>Paenibacillaceae</taxon>
        <taxon>Paenibacillus</taxon>
    </lineage>
</organism>
<feature type="domain" description="Response regulatory" evidence="6">
    <location>
        <begin position="3"/>
        <end position="119"/>
    </location>
</feature>
<dbReference type="GO" id="GO:0000160">
    <property type="term" value="P:phosphorelay signal transduction system"/>
    <property type="evidence" value="ECO:0007669"/>
    <property type="project" value="InterPro"/>
</dbReference>
<dbReference type="PROSITE" id="PS50110">
    <property type="entry name" value="RESPONSE_REGULATORY"/>
    <property type="match status" value="1"/>
</dbReference>